<reference evidence="1 2" key="1">
    <citation type="journal article" date="2019" name="Int. J. Syst. Evol. Microbiol.">
        <title>The Global Catalogue of Microorganisms (GCM) 10K type strain sequencing project: providing services to taxonomists for standard genome sequencing and annotation.</title>
        <authorList>
            <consortium name="The Broad Institute Genomics Platform"/>
            <consortium name="The Broad Institute Genome Sequencing Center for Infectious Disease"/>
            <person name="Wu L."/>
            <person name="Ma J."/>
        </authorList>
    </citation>
    <scope>NUCLEOTIDE SEQUENCE [LARGE SCALE GENOMIC DNA]</scope>
    <source>
        <strain evidence="1 2">JCM 10977</strain>
    </source>
</reference>
<dbReference type="Proteomes" id="UP001500542">
    <property type="component" value="Unassembled WGS sequence"/>
</dbReference>
<name>A0ABN1R3F3_9ACTN</name>
<protein>
    <submittedName>
        <fullName evidence="1">Uncharacterized protein</fullName>
    </submittedName>
</protein>
<organism evidence="1 2">
    <name type="scientific">Kribbella koreensis</name>
    <dbReference type="NCBI Taxonomy" id="57909"/>
    <lineage>
        <taxon>Bacteria</taxon>
        <taxon>Bacillati</taxon>
        <taxon>Actinomycetota</taxon>
        <taxon>Actinomycetes</taxon>
        <taxon>Propionibacteriales</taxon>
        <taxon>Kribbellaceae</taxon>
        <taxon>Kribbella</taxon>
    </lineage>
</organism>
<gene>
    <name evidence="1" type="ORF">GCM10009554_50980</name>
</gene>
<sequence length="78" mass="7926">MIMLSSSLSPPMVLAGTTPAVPPAAFGSELGRRGSTVMDVLGERVESWVRSHELAVAAASAGLLLGGCLLFEVIAGSE</sequence>
<dbReference type="EMBL" id="BAAAHK010000013">
    <property type="protein sequence ID" value="GAA0950670.1"/>
    <property type="molecule type" value="Genomic_DNA"/>
</dbReference>
<proteinExistence type="predicted"/>
<comment type="caution">
    <text evidence="1">The sequence shown here is derived from an EMBL/GenBank/DDBJ whole genome shotgun (WGS) entry which is preliminary data.</text>
</comment>
<accession>A0ABN1R3F3</accession>
<evidence type="ECO:0000313" key="1">
    <source>
        <dbReference type="EMBL" id="GAA0950670.1"/>
    </source>
</evidence>
<keyword evidence="2" id="KW-1185">Reference proteome</keyword>
<evidence type="ECO:0000313" key="2">
    <source>
        <dbReference type="Proteomes" id="UP001500542"/>
    </source>
</evidence>